<reference evidence="1" key="1">
    <citation type="submission" date="2018-06" db="EMBL/GenBank/DDBJ databases">
        <authorList>
            <person name="Zhirakovskaya E."/>
        </authorList>
    </citation>
    <scope>NUCLEOTIDE SEQUENCE</scope>
</reference>
<protein>
    <submittedName>
        <fullName evidence="1">Uncharacterized protein</fullName>
    </submittedName>
</protein>
<proteinExistence type="predicted"/>
<organism evidence="1">
    <name type="scientific">hydrothermal vent metagenome</name>
    <dbReference type="NCBI Taxonomy" id="652676"/>
    <lineage>
        <taxon>unclassified sequences</taxon>
        <taxon>metagenomes</taxon>
        <taxon>ecological metagenomes</taxon>
    </lineage>
</organism>
<name>A0A3B0YIB0_9ZZZZ</name>
<evidence type="ECO:0000313" key="1">
    <source>
        <dbReference type="EMBL" id="VAW80698.1"/>
    </source>
</evidence>
<sequence>MNNGLVTNAKKILNGKGGRLEDEELEFLAQEITKLGFKLDFARAYAVGPRMIERLVSEVERQGKKLERIEAVLSGK</sequence>
<gene>
    <name evidence="1" type="ORF">MNBD_GAMMA12-849</name>
</gene>
<dbReference type="AlphaFoldDB" id="A0A3B0YIB0"/>
<dbReference type="EMBL" id="UOFL01000202">
    <property type="protein sequence ID" value="VAW80698.1"/>
    <property type="molecule type" value="Genomic_DNA"/>
</dbReference>
<accession>A0A3B0YIB0</accession>